<dbReference type="Pfam" id="PF00100">
    <property type="entry name" value="Zona_pellucida"/>
    <property type="match status" value="1"/>
</dbReference>
<dbReference type="SMART" id="SM00018">
    <property type="entry name" value="PD"/>
    <property type="match status" value="1"/>
</dbReference>
<dbReference type="InterPro" id="IPR000519">
    <property type="entry name" value="P_trefoil_dom"/>
</dbReference>
<evidence type="ECO:0000256" key="2">
    <source>
        <dbReference type="ARBA" id="ARBA00022475"/>
    </source>
</evidence>
<gene>
    <name evidence="21" type="primary">LOC114464406</name>
</gene>
<name>A0A8C5D736_GOUWI</name>
<dbReference type="PROSITE" id="PS51034">
    <property type="entry name" value="ZP_2"/>
    <property type="match status" value="1"/>
</dbReference>
<dbReference type="GO" id="GO:0005886">
    <property type="term" value="C:plasma membrane"/>
    <property type="evidence" value="ECO:0007669"/>
    <property type="project" value="UniProtKB-SubCell"/>
</dbReference>
<comment type="caution">
    <text evidence="17">Lacks conserved residue(s) required for the propagation of feature annotation.</text>
</comment>
<evidence type="ECO:0000256" key="5">
    <source>
        <dbReference type="ARBA" id="ARBA00022685"/>
    </source>
</evidence>
<evidence type="ECO:0000256" key="4">
    <source>
        <dbReference type="ARBA" id="ARBA00022530"/>
    </source>
</evidence>
<keyword evidence="3" id="KW-0964">Secreted</keyword>
<keyword evidence="9 17" id="KW-1015">Disulfide bond</keyword>
<evidence type="ECO:0000313" key="22">
    <source>
        <dbReference type="Proteomes" id="UP000694680"/>
    </source>
</evidence>
<evidence type="ECO:0000256" key="15">
    <source>
        <dbReference type="ARBA" id="ARBA00042273"/>
    </source>
</evidence>
<dbReference type="Pfam" id="PF00088">
    <property type="entry name" value="Trefoil"/>
    <property type="match status" value="1"/>
</dbReference>
<evidence type="ECO:0000256" key="9">
    <source>
        <dbReference type="ARBA" id="ARBA00023157"/>
    </source>
</evidence>
<sequence>SIGQQIRHDTSVSQGHSYLIKAHPQKPSKPQHPQTPTRPQHPQPPQKKPYPQKHHDSQHPQHPQHPNNPQVPVIPQLPDTYKSCQVPDEQKVKCGAPDISAAHCEAINCCHDGHSCFYGKVVTLQCTKDGQFIIVIARDATLPSLDLESISFLDSDPSCAPVGYTSAFAVFQFPVTHCGTVMTEEPGMIVYENRLSCSYEVLLGPFGAITRDTQFDLSVQCRYVGTTVEALVVEISGLSSPYPVVAPGPLHVELRIANGICNTKGCNDDAVAYTSFYADSDYPVTKVLREPVYVGVHILDRSDPNLVLTLGRCWATADMYPDSHPQWDLLVDGCPYRDDRYQTSLLPIEPLLGLEFPRHHRHFMFKMFTFVSLASSDTKKAPGEMMTPLNEKIYIHCQTAVCTPTAGDNCEPRCFRKKREISSSVKKLYRPEPQVVSSKGVIIESGTSQ</sequence>
<dbReference type="Ensembl" id="ENSGWIT00000002700.1">
    <property type="protein sequence ID" value="ENSGWIP00000002493.1"/>
    <property type="gene ID" value="ENSGWIG00000000949.1"/>
</dbReference>
<feature type="compositionally biased region" description="Low complexity" evidence="18">
    <location>
        <begin position="60"/>
        <end position="78"/>
    </location>
</feature>
<dbReference type="AlphaFoldDB" id="A0A8C5D736"/>
<keyword evidence="11" id="KW-0278">Fertilization</keyword>
<dbReference type="GO" id="GO:0007339">
    <property type="term" value="P:binding of sperm to zona pellucida"/>
    <property type="evidence" value="ECO:0007669"/>
    <property type="project" value="TreeGrafter"/>
</dbReference>
<dbReference type="InterPro" id="IPR042235">
    <property type="entry name" value="ZP-C_dom"/>
</dbReference>
<dbReference type="Pfam" id="PF23344">
    <property type="entry name" value="ZP-N"/>
    <property type="match status" value="1"/>
</dbReference>
<dbReference type="GO" id="GO:0060468">
    <property type="term" value="P:prevention of polyspermy"/>
    <property type="evidence" value="ECO:0007669"/>
    <property type="project" value="TreeGrafter"/>
</dbReference>
<reference evidence="21" key="2">
    <citation type="submission" date="2025-08" db="UniProtKB">
        <authorList>
            <consortium name="Ensembl"/>
        </authorList>
    </citation>
    <scope>IDENTIFICATION</scope>
</reference>
<comment type="function">
    <text evidence="13">Component of the zona pellucida, an extracellular matrix surrounding oocytes which mediates sperm binding, induction of the acrosome reaction and prevents post-fertilization polyspermy. The zona pellucida is composed of 3 to 4 glycoproteins, ZP1, ZP2, ZP3, and ZP4. ZP4 may act as a sperm receptor.</text>
</comment>
<dbReference type="CDD" id="cd00111">
    <property type="entry name" value="Trefoil"/>
    <property type="match status" value="1"/>
</dbReference>
<protein>
    <recommendedName>
        <fullName evidence="14">Zona pellucida sperm-binding protein 4</fullName>
    </recommendedName>
    <alternativeName>
        <fullName evidence="16">Zona pellucida glycoprotein 4</fullName>
    </alternativeName>
    <alternativeName>
        <fullName evidence="15">Zona pellucida protein B</fullName>
    </alternativeName>
</protein>
<evidence type="ECO:0000259" key="19">
    <source>
        <dbReference type="PROSITE" id="PS51034"/>
    </source>
</evidence>
<keyword evidence="10" id="KW-0325">Glycoprotein</keyword>
<dbReference type="PANTHER" id="PTHR23343">
    <property type="entry name" value="ZONA PELLUCIDA SPERM-BINDING PROTEIN"/>
    <property type="match status" value="1"/>
</dbReference>
<dbReference type="SMART" id="SM00241">
    <property type="entry name" value="ZP"/>
    <property type="match status" value="1"/>
</dbReference>
<evidence type="ECO:0000256" key="16">
    <source>
        <dbReference type="ARBA" id="ARBA00042573"/>
    </source>
</evidence>
<keyword evidence="4" id="KW-0272">Extracellular matrix</keyword>
<feature type="compositionally biased region" description="Basic and acidic residues" evidence="18">
    <location>
        <begin position="1"/>
        <end position="10"/>
    </location>
</feature>
<dbReference type="InterPro" id="IPR055356">
    <property type="entry name" value="ZP-N"/>
</dbReference>
<evidence type="ECO:0000313" key="21">
    <source>
        <dbReference type="Ensembl" id="ENSGWIP00000002493.1"/>
    </source>
</evidence>
<dbReference type="PANTHER" id="PTHR23343:SF31">
    <property type="entry name" value="ZONA PELLUCIDA SPERM-BINDING PROTEIN 4"/>
    <property type="match status" value="1"/>
</dbReference>
<organism evidence="21 22">
    <name type="scientific">Gouania willdenowi</name>
    <name type="common">Blunt-snouted clingfish</name>
    <name type="synonym">Lepadogaster willdenowi</name>
    <dbReference type="NCBI Taxonomy" id="441366"/>
    <lineage>
        <taxon>Eukaryota</taxon>
        <taxon>Metazoa</taxon>
        <taxon>Chordata</taxon>
        <taxon>Craniata</taxon>
        <taxon>Vertebrata</taxon>
        <taxon>Euteleostomi</taxon>
        <taxon>Actinopterygii</taxon>
        <taxon>Neopterygii</taxon>
        <taxon>Teleostei</taxon>
        <taxon>Neoteleostei</taxon>
        <taxon>Acanthomorphata</taxon>
        <taxon>Ovalentaria</taxon>
        <taxon>Blenniimorphae</taxon>
        <taxon>Blenniiformes</taxon>
        <taxon>Gobiesocoidei</taxon>
        <taxon>Gobiesocidae</taxon>
        <taxon>Gobiesocinae</taxon>
        <taxon>Gouania</taxon>
    </lineage>
</organism>
<reference evidence="21" key="1">
    <citation type="submission" date="2020-06" db="EMBL/GenBank/DDBJ databases">
        <authorList>
            <consortium name="Wellcome Sanger Institute Data Sharing"/>
        </authorList>
    </citation>
    <scope>NUCLEOTIDE SEQUENCE [LARGE SCALE GENOMIC DNA]</scope>
</reference>
<evidence type="ECO:0000256" key="3">
    <source>
        <dbReference type="ARBA" id="ARBA00022525"/>
    </source>
</evidence>
<evidence type="ECO:0000256" key="6">
    <source>
        <dbReference type="ARBA" id="ARBA00022692"/>
    </source>
</evidence>
<feature type="compositionally biased region" description="Pro residues" evidence="18">
    <location>
        <begin position="39"/>
        <end position="48"/>
    </location>
</feature>
<feature type="disulfide bond" evidence="17">
    <location>
        <begin position="94"/>
        <end position="109"/>
    </location>
</feature>
<evidence type="ECO:0000256" key="7">
    <source>
        <dbReference type="ARBA" id="ARBA00022989"/>
    </source>
</evidence>
<dbReference type="Proteomes" id="UP000694680">
    <property type="component" value="Chromosome 6"/>
</dbReference>
<evidence type="ECO:0000256" key="17">
    <source>
        <dbReference type="PROSITE-ProRule" id="PRU00779"/>
    </source>
</evidence>
<dbReference type="InterPro" id="IPR001507">
    <property type="entry name" value="ZP_dom"/>
</dbReference>
<feature type="disulfide bond" evidence="17">
    <location>
        <begin position="84"/>
        <end position="110"/>
    </location>
</feature>
<feature type="domain" description="P-type" evidence="20">
    <location>
        <begin position="82"/>
        <end position="120"/>
    </location>
</feature>
<evidence type="ECO:0000256" key="10">
    <source>
        <dbReference type="ARBA" id="ARBA00023180"/>
    </source>
</evidence>
<reference evidence="21" key="3">
    <citation type="submission" date="2025-09" db="UniProtKB">
        <authorList>
            <consortium name="Ensembl"/>
        </authorList>
    </citation>
    <scope>IDENTIFICATION</scope>
</reference>
<evidence type="ECO:0000256" key="13">
    <source>
        <dbReference type="ARBA" id="ARBA00037545"/>
    </source>
</evidence>
<dbReference type="Gene3D" id="2.60.40.4100">
    <property type="entry name" value="Zona pellucida, ZP-C domain"/>
    <property type="match status" value="1"/>
</dbReference>
<feature type="region of interest" description="Disordered" evidence="18">
    <location>
        <begin position="1"/>
        <end position="80"/>
    </location>
</feature>
<dbReference type="PROSITE" id="PS51448">
    <property type="entry name" value="P_TREFOIL_2"/>
    <property type="match status" value="1"/>
</dbReference>
<evidence type="ECO:0000256" key="14">
    <source>
        <dbReference type="ARBA" id="ARBA00040238"/>
    </source>
</evidence>
<dbReference type="GO" id="GO:0035805">
    <property type="term" value="C:egg coat"/>
    <property type="evidence" value="ECO:0007669"/>
    <property type="project" value="UniProtKB-SubCell"/>
</dbReference>
<accession>A0A8C5D736</accession>
<evidence type="ECO:0000256" key="18">
    <source>
        <dbReference type="SAM" id="MobiDB-lite"/>
    </source>
</evidence>
<evidence type="ECO:0000256" key="11">
    <source>
        <dbReference type="ARBA" id="ARBA00023279"/>
    </source>
</evidence>
<proteinExistence type="predicted"/>
<keyword evidence="5" id="KW-0165">Cleavage on pair of basic residues</keyword>
<feature type="domain" description="ZP" evidence="19">
    <location>
        <begin position="125"/>
        <end position="417"/>
    </location>
</feature>
<keyword evidence="8" id="KW-0472">Membrane</keyword>
<dbReference type="SUPFAM" id="SSF57492">
    <property type="entry name" value="Trefoil"/>
    <property type="match status" value="1"/>
</dbReference>
<dbReference type="InterPro" id="IPR055355">
    <property type="entry name" value="ZP-C"/>
</dbReference>
<evidence type="ECO:0000256" key="1">
    <source>
        <dbReference type="ARBA" id="ARBA00004251"/>
    </source>
</evidence>
<keyword evidence="22" id="KW-1185">Reference proteome</keyword>
<dbReference type="Gene3D" id="4.10.110.10">
    <property type="entry name" value="Spasmolytic Protein, domain 1"/>
    <property type="match status" value="1"/>
</dbReference>
<dbReference type="GO" id="GO:0035804">
    <property type="term" value="F:structural constituent of egg coat"/>
    <property type="evidence" value="ECO:0007669"/>
    <property type="project" value="TreeGrafter"/>
</dbReference>
<dbReference type="InterPro" id="IPR051148">
    <property type="entry name" value="Zona_Pellucida_Domain_gp"/>
</dbReference>
<dbReference type="Gene3D" id="2.60.40.3210">
    <property type="entry name" value="Zona pellucida, ZP-N domain"/>
    <property type="match status" value="1"/>
</dbReference>
<keyword evidence="2" id="KW-1003">Cell membrane</keyword>
<evidence type="ECO:0000256" key="12">
    <source>
        <dbReference type="ARBA" id="ARBA00024183"/>
    </source>
</evidence>
<evidence type="ECO:0000256" key="8">
    <source>
        <dbReference type="ARBA" id="ARBA00023136"/>
    </source>
</evidence>
<keyword evidence="7" id="KW-1133">Transmembrane helix</keyword>
<keyword evidence="6" id="KW-0812">Transmembrane</keyword>
<dbReference type="InterPro" id="IPR044913">
    <property type="entry name" value="P_trefoil_dom_sf"/>
</dbReference>
<evidence type="ECO:0000259" key="20">
    <source>
        <dbReference type="PROSITE" id="PS51448"/>
    </source>
</evidence>
<dbReference type="GO" id="GO:0032190">
    <property type="term" value="F:acrosin binding"/>
    <property type="evidence" value="ECO:0007669"/>
    <property type="project" value="TreeGrafter"/>
</dbReference>
<comment type="subcellular location">
    <subcellularLocation>
        <location evidence="1">Cell membrane</location>
        <topology evidence="1">Single-pass type I membrane protein</topology>
    </subcellularLocation>
    <subcellularLocation>
        <location evidence="12">Zona pellucida</location>
    </subcellularLocation>
</comment>